<sequence length="182" mass="20777">MSPNLVSWLFWICLVLVLAVAVASVAAAAWRFFSLRSRGTNVIMRELPASGNHGWRHGTLRYEGETLEYFKLRSLRPWANLVLDRREVEILGTRGLSESEAEFMPDEVKILTISVGEHQGEHHEEAVGGKRYEVGLEAHGEMALRAWVESAPDLRQQRVDYWALRDKLSREQAMRDKGRGAY</sequence>
<proteinExistence type="predicted"/>
<dbReference type="EMBL" id="FOPJ01000005">
    <property type="protein sequence ID" value="SFG52207.1"/>
    <property type="molecule type" value="Genomic_DNA"/>
</dbReference>
<reference evidence="1 2" key="1">
    <citation type="submission" date="2016-10" db="EMBL/GenBank/DDBJ databases">
        <authorList>
            <person name="de Groot N.N."/>
        </authorList>
    </citation>
    <scope>NUCLEOTIDE SEQUENCE [LARGE SCALE GENOMIC DNA]</scope>
    <source>
        <strain>J11</strain>
        <strain evidence="2">PG 39</strain>
    </source>
</reference>
<name>A0A1I2SMS7_9CORY</name>
<dbReference type="RefSeq" id="WP_223845823.1">
    <property type="nucleotide sequence ID" value="NZ_FOPJ01000005.1"/>
</dbReference>
<dbReference type="STRING" id="185761.SAMN05660282_01139"/>
<dbReference type="Pfam" id="PF10739">
    <property type="entry name" value="DUF2550"/>
    <property type="match status" value="1"/>
</dbReference>
<gene>
    <name evidence="1" type="ORF">SAMN05660282_01139</name>
</gene>
<organism evidence="1 2">
    <name type="scientific">Corynebacterium spheniscorum</name>
    <dbReference type="NCBI Taxonomy" id="185761"/>
    <lineage>
        <taxon>Bacteria</taxon>
        <taxon>Bacillati</taxon>
        <taxon>Actinomycetota</taxon>
        <taxon>Actinomycetes</taxon>
        <taxon>Mycobacteriales</taxon>
        <taxon>Corynebacteriaceae</taxon>
        <taxon>Corynebacterium</taxon>
    </lineage>
</organism>
<evidence type="ECO:0000313" key="1">
    <source>
        <dbReference type="EMBL" id="SFG52207.1"/>
    </source>
</evidence>
<evidence type="ECO:0000313" key="2">
    <source>
        <dbReference type="Proteomes" id="UP000199065"/>
    </source>
</evidence>
<dbReference type="AlphaFoldDB" id="A0A1I2SMS7"/>
<accession>A0A1I2SMS7</accession>
<evidence type="ECO:0008006" key="3">
    <source>
        <dbReference type="Google" id="ProtNLM"/>
    </source>
</evidence>
<protein>
    <recommendedName>
        <fullName evidence="3">DUF2550 domain-containing protein</fullName>
    </recommendedName>
</protein>
<dbReference type="Proteomes" id="UP000199065">
    <property type="component" value="Unassembled WGS sequence"/>
</dbReference>
<keyword evidence="2" id="KW-1185">Reference proteome</keyword>
<dbReference type="InterPro" id="IPR019675">
    <property type="entry name" value="DUF2550"/>
</dbReference>